<dbReference type="eggNOG" id="COG0726">
    <property type="taxonomic scope" value="Bacteria"/>
</dbReference>
<protein>
    <recommendedName>
        <fullName evidence="3">NodB homology domain-containing protein</fullName>
    </recommendedName>
</protein>
<dbReference type="PATRIC" id="fig|945713.3.peg.2468"/>
<organism evidence="1 2">
    <name type="scientific">Ignavibacterium album (strain DSM 19864 / JCM 16511 / NBRC 101810 / Mat9-16)</name>
    <dbReference type="NCBI Taxonomy" id="945713"/>
    <lineage>
        <taxon>Bacteria</taxon>
        <taxon>Pseudomonadati</taxon>
        <taxon>Ignavibacteriota</taxon>
        <taxon>Ignavibacteria</taxon>
        <taxon>Ignavibacteriales</taxon>
        <taxon>Ignavibacteriaceae</taxon>
        <taxon>Ignavibacterium</taxon>
    </lineage>
</organism>
<dbReference type="OrthoDB" id="9806342at2"/>
<dbReference type="Gene3D" id="3.20.20.370">
    <property type="entry name" value="Glycoside hydrolase/deacetylase"/>
    <property type="match status" value="1"/>
</dbReference>
<keyword evidence="2" id="KW-1185">Reference proteome</keyword>
<gene>
    <name evidence="1" type="ordered locus">IALB_2458</name>
</gene>
<dbReference type="KEGG" id="ial:IALB_2458"/>
<dbReference type="STRING" id="945713.IALB_2458"/>
<dbReference type="Proteomes" id="UP000007394">
    <property type="component" value="Chromosome"/>
</dbReference>
<accession>I0AMF4</accession>
<dbReference type="RefSeq" id="WP_014561303.1">
    <property type="nucleotide sequence ID" value="NC_017464.1"/>
</dbReference>
<dbReference type="SUPFAM" id="SSF88713">
    <property type="entry name" value="Glycoside hydrolase/deacetylase"/>
    <property type="match status" value="1"/>
</dbReference>
<evidence type="ECO:0008006" key="3">
    <source>
        <dbReference type="Google" id="ProtNLM"/>
    </source>
</evidence>
<evidence type="ECO:0000313" key="2">
    <source>
        <dbReference type="Proteomes" id="UP000007394"/>
    </source>
</evidence>
<dbReference type="HOGENOM" id="CLU_896470_0_0_10"/>
<sequence length="307" mass="36577">MLKKIFYILKPFIPRKLQLILRRKLIVSKLPKYKDIWPILKGSDKKPQHFISWPDKKQFALVLTHDVEHKRGYERVLKLMEIEKKLGFVSSFNFVPERDYKVDKELLHTLRQNGFDYGVHGLYHDGKLFSSESEFLKRAEKINSYLKEWNTTGFRAPAMHHNLDWIGALNIEYDMSTFDTDPFEPQPDGVGTIFPFWVENKRHHKGGYIELPYTLPQDFTPFVLMKETTPRIWIDKLNWIVEHNGMALVNVHPDYIDFENSGKNYEEFNLKIYTEFLKYVKTKYEGKYWNALAVQISEYWKKISVSD</sequence>
<dbReference type="InterPro" id="IPR011330">
    <property type="entry name" value="Glyco_hydro/deAcase_b/a-brl"/>
</dbReference>
<evidence type="ECO:0000313" key="1">
    <source>
        <dbReference type="EMBL" id="AFH50161.1"/>
    </source>
</evidence>
<dbReference type="EMBL" id="CP003418">
    <property type="protein sequence ID" value="AFH50161.1"/>
    <property type="molecule type" value="Genomic_DNA"/>
</dbReference>
<name>I0AMF4_IGNAJ</name>
<reference evidence="1 2" key="1">
    <citation type="journal article" date="2012" name="Front. Microbiol.">
        <title>Complete genome of Ignavibacterium album, a metabolically versatile, flagellated, facultative anaerobe from the phylum Chlorobi.</title>
        <authorList>
            <person name="Liu Z."/>
            <person name="Frigaard N.-U."/>
            <person name="Vogl K."/>
            <person name="Iino T."/>
            <person name="Ohkuma M."/>
            <person name="Overmann J."/>
            <person name="Bryant D.A."/>
        </authorList>
    </citation>
    <scope>NUCLEOTIDE SEQUENCE [LARGE SCALE GENOMIC DNA]</scope>
    <source>
        <strain evidence="2">DSM 19864 / JCM 16511 / NBRC 101810 / Mat9-16</strain>
    </source>
</reference>
<dbReference type="GO" id="GO:0005975">
    <property type="term" value="P:carbohydrate metabolic process"/>
    <property type="evidence" value="ECO:0007669"/>
    <property type="project" value="InterPro"/>
</dbReference>
<proteinExistence type="predicted"/>
<dbReference type="AlphaFoldDB" id="I0AMF4"/>